<dbReference type="GO" id="GO:0005975">
    <property type="term" value="P:carbohydrate metabolic process"/>
    <property type="evidence" value="ECO:0007669"/>
    <property type="project" value="InterPro"/>
</dbReference>
<reference evidence="5" key="1">
    <citation type="journal article" date="2006" name="PLoS Biol.">
        <title>Macronuclear genome sequence of the ciliate Tetrahymena thermophila, a model eukaryote.</title>
        <authorList>
            <person name="Eisen J.A."/>
            <person name="Coyne R.S."/>
            <person name="Wu M."/>
            <person name="Wu D."/>
            <person name="Thiagarajan M."/>
            <person name="Wortman J.R."/>
            <person name="Badger J.H."/>
            <person name="Ren Q."/>
            <person name="Amedeo P."/>
            <person name="Jones K.M."/>
            <person name="Tallon L.J."/>
            <person name="Delcher A.L."/>
            <person name="Salzberg S.L."/>
            <person name="Silva J.C."/>
            <person name="Haas B.J."/>
            <person name="Majoros W.H."/>
            <person name="Farzad M."/>
            <person name="Carlton J.M."/>
            <person name="Smith R.K. Jr."/>
            <person name="Garg J."/>
            <person name="Pearlman R.E."/>
            <person name="Karrer K.M."/>
            <person name="Sun L."/>
            <person name="Manning G."/>
            <person name="Elde N.C."/>
            <person name="Turkewitz A.P."/>
            <person name="Asai D.J."/>
            <person name="Wilkes D.E."/>
            <person name="Wang Y."/>
            <person name="Cai H."/>
            <person name="Collins K."/>
            <person name="Stewart B.A."/>
            <person name="Lee S.R."/>
            <person name="Wilamowska K."/>
            <person name="Weinberg Z."/>
            <person name="Ruzzo W.L."/>
            <person name="Wloga D."/>
            <person name="Gaertig J."/>
            <person name="Frankel J."/>
            <person name="Tsao C.-C."/>
            <person name="Gorovsky M.A."/>
            <person name="Keeling P.J."/>
            <person name="Waller R.F."/>
            <person name="Patron N.J."/>
            <person name="Cherry J.M."/>
            <person name="Stover N.A."/>
            <person name="Krieger C.J."/>
            <person name="del Toro C."/>
            <person name="Ryder H.F."/>
            <person name="Williamson S.C."/>
            <person name="Barbeau R.A."/>
            <person name="Hamilton E.P."/>
            <person name="Orias E."/>
        </authorList>
    </citation>
    <scope>NUCLEOTIDE SEQUENCE [LARGE SCALE GENOMIC DNA]</scope>
    <source>
        <strain evidence="5">SB210</strain>
    </source>
</reference>
<protein>
    <submittedName>
        <fullName evidence="4">Glycosyl hydrolase family 16 laminarinase</fullName>
    </submittedName>
</protein>
<dbReference type="EMBL" id="GG662643">
    <property type="protein sequence ID" value="EAR99186.2"/>
    <property type="molecule type" value="Genomic_DNA"/>
</dbReference>
<dbReference type="Proteomes" id="UP000009168">
    <property type="component" value="Unassembled WGS sequence"/>
</dbReference>
<keyword evidence="2" id="KW-0812">Transmembrane</keyword>
<dbReference type="RefSeq" id="XP_001019431.2">
    <property type="nucleotide sequence ID" value="XM_001019431.2"/>
</dbReference>
<dbReference type="HOGENOM" id="CLU_019533_0_1_1"/>
<organism evidence="4 5">
    <name type="scientific">Tetrahymena thermophila (strain SB210)</name>
    <dbReference type="NCBI Taxonomy" id="312017"/>
    <lineage>
        <taxon>Eukaryota</taxon>
        <taxon>Sar</taxon>
        <taxon>Alveolata</taxon>
        <taxon>Ciliophora</taxon>
        <taxon>Intramacronucleata</taxon>
        <taxon>Oligohymenophorea</taxon>
        <taxon>Hymenostomatida</taxon>
        <taxon>Tetrahymenina</taxon>
        <taxon>Tetrahymenidae</taxon>
        <taxon>Tetrahymena</taxon>
    </lineage>
</organism>
<dbReference type="InterPro" id="IPR013320">
    <property type="entry name" value="ConA-like_dom_sf"/>
</dbReference>
<evidence type="ECO:0000313" key="4">
    <source>
        <dbReference type="EMBL" id="EAR99186.2"/>
    </source>
</evidence>
<evidence type="ECO:0000256" key="1">
    <source>
        <dbReference type="ARBA" id="ARBA00006865"/>
    </source>
</evidence>
<keyword evidence="5" id="KW-1185">Reference proteome</keyword>
<comment type="similarity">
    <text evidence="1">Belongs to the glycosyl hydrolase 16 family.</text>
</comment>
<keyword evidence="2" id="KW-1133">Transmembrane helix</keyword>
<dbReference type="AlphaFoldDB" id="Q23RQ1"/>
<dbReference type="PANTHER" id="PTHR10963:SF55">
    <property type="entry name" value="GLYCOSIDE HYDROLASE FAMILY 16 PROTEIN"/>
    <property type="match status" value="1"/>
</dbReference>
<accession>Q23RQ1</accession>
<dbReference type="Gene3D" id="2.60.120.200">
    <property type="match status" value="1"/>
</dbReference>
<dbReference type="GeneID" id="7824949"/>
<feature type="transmembrane region" description="Helical" evidence="2">
    <location>
        <begin position="32"/>
        <end position="50"/>
    </location>
</feature>
<dbReference type="KEGG" id="tet:TTHERM_01101600"/>
<dbReference type="PROSITE" id="PS51762">
    <property type="entry name" value="GH16_2"/>
    <property type="match status" value="1"/>
</dbReference>
<gene>
    <name evidence="4" type="ORF">TTHERM_01101600</name>
</gene>
<keyword evidence="4" id="KW-0378">Hydrolase</keyword>
<dbReference type="PANTHER" id="PTHR10963">
    <property type="entry name" value="GLYCOSYL HYDROLASE-RELATED"/>
    <property type="match status" value="1"/>
</dbReference>
<dbReference type="Pfam" id="PF00722">
    <property type="entry name" value="Glyco_hydro_16"/>
    <property type="match status" value="1"/>
</dbReference>
<proteinExistence type="inferred from homology"/>
<dbReference type="GO" id="GO:0004553">
    <property type="term" value="F:hydrolase activity, hydrolyzing O-glycosyl compounds"/>
    <property type="evidence" value="ECO:0007669"/>
    <property type="project" value="InterPro"/>
</dbReference>
<evidence type="ECO:0000313" key="5">
    <source>
        <dbReference type="Proteomes" id="UP000009168"/>
    </source>
</evidence>
<sequence>MERQIDFIKNINQLISLLKENQLLMRDKQQQFLTQVVVVLIIIAAVCIIYEKADNNYSLKLNRVLQQTKSSNYQVGIPIVQSLKNQEWVEVFRDDFNGTKLNTTIWTARNNMTHGSWEQQLYQSDDVYVENGNLVLRTRFNPQKYIPSGRLYNYTSGWVDSQGKFSYKYGYAEARILFSKIVKNDPIWPAFWSIGENTYWPNGGEIDTMEMSTQWGTNGNPKIWGTYHWGKTDQCNGCGSQFTGNLDFSEYHTYTTVWNETQIYWYVDGIHYKTNVNGTTYPNTKSPLILPNYSQYFIINDALWGTPEPNPSDYPKYMYIDYVRVLQTKETFEKQQKK</sequence>
<evidence type="ECO:0000256" key="2">
    <source>
        <dbReference type="SAM" id="Phobius"/>
    </source>
</evidence>
<dbReference type="InterPro" id="IPR000757">
    <property type="entry name" value="Beta-glucanase-like"/>
</dbReference>
<evidence type="ECO:0000259" key="3">
    <source>
        <dbReference type="PROSITE" id="PS51762"/>
    </source>
</evidence>
<dbReference type="CDD" id="cd08023">
    <property type="entry name" value="GH16_laminarinase_like"/>
    <property type="match status" value="1"/>
</dbReference>
<name>Q23RQ1_TETTS</name>
<dbReference type="SUPFAM" id="SSF49899">
    <property type="entry name" value="Concanavalin A-like lectins/glucanases"/>
    <property type="match status" value="1"/>
</dbReference>
<dbReference type="InterPro" id="IPR050546">
    <property type="entry name" value="Glycosyl_Hydrlase_16"/>
</dbReference>
<dbReference type="OrthoDB" id="419959at2759"/>
<feature type="domain" description="GH16" evidence="3">
    <location>
        <begin position="78"/>
        <end position="331"/>
    </location>
</feature>
<keyword evidence="2" id="KW-0472">Membrane</keyword>
<dbReference type="InParanoid" id="Q23RQ1"/>